<evidence type="ECO:0000259" key="5">
    <source>
        <dbReference type="Pfam" id="PF00728"/>
    </source>
</evidence>
<dbReference type="EMBL" id="RQTK01000693">
    <property type="protein sequence ID" value="RUS76014.1"/>
    <property type="molecule type" value="Genomic_DNA"/>
</dbReference>
<organism evidence="6 7">
    <name type="scientific">Elysia chlorotica</name>
    <name type="common">Eastern emerald elysia</name>
    <name type="synonym">Sea slug</name>
    <dbReference type="NCBI Taxonomy" id="188477"/>
    <lineage>
        <taxon>Eukaryota</taxon>
        <taxon>Metazoa</taxon>
        <taxon>Spiralia</taxon>
        <taxon>Lophotrochozoa</taxon>
        <taxon>Mollusca</taxon>
        <taxon>Gastropoda</taxon>
        <taxon>Heterobranchia</taxon>
        <taxon>Euthyneura</taxon>
        <taxon>Panpulmonata</taxon>
        <taxon>Sacoglossa</taxon>
        <taxon>Placobranchoidea</taxon>
        <taxon>Plakobranchidae</taxon>
        <taxon>Elysia</taxon>
    </lineage>
</organism>
<keyword evidence="4" id="KW-0378">Hydrolase</keyword>
<feature type="domain" description="Glycoside hydrolase family 20 catalytic" evidence="5">
    <location>
        <begin position="64"/>
        <end position="211"/>
    </location>
</feature>
<dbReference type="PANTHER" id="PTHR21040">
    <property type="entry name" value="BCDNA.GH04120"/>
    <property type="match status" value="1"/>
</dbReference>
<keyword evidence="7" id="KW-1185">Reference proteome</keyword>
<name>A0A3S0ZCW9_ELYCH</name>
<dbReference type="Gene3D" id="3.20.20.80">
    <property type="entry name" value="Glycosidases"/>
    <property type="match status" value="1"/>
</dbReference>
<dbReference type="OrthoDB" id="47475at2759"/>
<protein>
    <recommendedName>
        <fullName evidence="3">beta-N-acetylhexosaminidase</fullName>
        <ecNumber evidence="3">3.2.1.52</ecNumber>
    </recommendedName>
</protein>
<evidence type="ECO:0000256" key="1">
    <source>
        <dbReference type="ARBA" id="ARBA00001231"/>
    </source>
</evidence>
<dbReference type="GO" id="GO:0004563">
    <property type="term" value="F:beta-N-acetylhexosaminidase activity"/>
    <property type="evidence" value="ECO:0007669"/>
    <property type="project" value="UniProtKB-EC"/>
</dbReference>
<dbReference type="InterPro" id="IPR038901">
    <property type="entry name" value="HEXDC-like"/>
</dbReference>
<dbReference type="PANTHER" id="PTHR21040:SF8">
    <property type="entry name" value="BCDNA.GH04120"/>
    <property type="match status" value="1"/>
</dbReference>
<dbReference type="GO" id="GO:0005975">
    <property type="term" value="P:carbohydrate metabolic process"/>
    <property type="evidence" value="ECO:0007669"/>
    <property type="project" value="InterPro"/>
</dbReference>
<proteinExistence type="inferred from homology"/>
<comment type="caution">
    <text evidence="6">The sequence shown here is derived from an EMBL/GenBank/DDBJ whole genome shotgun (WGS) entry which is preliminary data.</text>
</comment>
<dbReference type="EC" id="3.2.1.52" evidence="3"/>
<evidence type="ECO:0000313" key="6">
    <source>
        <dbReference type="EMBL" id="RUS76014.1"/>
    </source>
</evidence>
<evidence type="ECO:0000256" key="2">
    <source>
        <dbReference type="ARBA" id="ARBA00006285"/>
    </source>
</evidence>
<sequence>MMEGEERATCISAARIVHLDLKGAPLQLSYLEKILPALKKWGCTGILMEYEDTFPYEDDLSILSASHAYSKEEIKHVGQMINTLGMSVIPLIQTFGHFEFVLKHKEFVSLREVEKYPMALCPSNTDCLELIYKMLDQVMKLHPDVLHFHIGCDEVFHLGLCDKCLMRMKQESMSKDQLFFAHVKKVSTYLKGKYPQITSCIVWDDMFRCSELSDILNSDLGDVVEPMVWHYQPNFQLPAYLWDNLSAVFPNIWIASAFKGATGPTAVVTNINFHLDNHSAWFGLLKTVSQKFKSVKGIALTGWQRYDHYAVLCELFPAGIPSLAVCLKFAQKGNLTAEDVSLIAEELNFTSGLPFDPMSCTWIPSCSFPGSSVYQLMVELSHLHRACNHFFSEDGISGWMNDYNVQRGHINPVHIEPLCTRAESLLQSCRCVDERLGPAFSDVFVPGVLDEWRGCFLAPFVSKLEQFLAKAKIFVPNG</sequence>
<accession>A0A3S0ZCW9</accession>
<dbReference type="STRING" id="188477.A0A3S0ZCW9"/>
<evidence type="ECO:0000256" key="4">
    <source>
        <dbReference type="ARBA" id="ARBA00022801"/>
    </source>
</evidence>
<evidence type="ECO:0000256" key="3">
    <source>
        <dbReference type="ARBA" id="ARBA00012663"/>
    </source>
</evidence>
<dbReference type="AlphaFoldDB" id="A0A3S0ZCW9"/>
<gene>
    <name evidence="6" type="ORF">EGW08_016219</name>
</gene>
<dbReference type="Proteomes" id="UP000271974">
    <property type="component" value="Unassembled WGS sequence"/>
</dbReference>
<dbReference type="SUPFAM" id="SSF51445">
    <property type="entry name" value="(Trans)glycosidases"/>
    <property type="match status" value="1"/>
</dbReference>
<comment type="catalytic activity">
    <reaction evidence="1">
        <text>Hydrolysis of terminal non-reducing N-acetyl-D-hexosamine residues in N-acetyl-beta-D-hexosaminides.</text>
        <dbReference type="EC" id="3.2.1.52"/>
    </reaction>
</comment>
<dbReference type="InterPro" id="IPR015883">
    <property type="entry name" value="Glyco_hydro_20_cat"/>
</dbReference>
<reference evidence="6 7" key="1">
    <citation type="submission" date="2019-01" db="EMBL/GenBank/DDBJ databases">
        <title>A draft genome assembly of the solar-powered sea slug Elysia chlorotica.</title>
        <authorList>
            <person name="Cai H."/>
            <person name="Li Q."/>
            <person name="Fang X."/>
            <person name="Li J."/>
            <person name="Curtis N.E."/>
            <person name="Altenburger A."/>
            <person name="Shibata T."/>
            <person name="Feng M."/>
            <person name="Maeda T."/>
            <person name="Schwartz J.A."/>
            <person name="Shigenobu S."/>
            <person name="Lundholm N."/>
            <person name="Nishiyama T."/>
            <person name="Yang H."/>
            <person name="Hasebe M."/>
            <person name="Li S."/>
            <person name="Pierce S.K."/>
            <person name="Wang J."/>
        </authorList>
    </citation>
    <scope>NUCLEOTIDE SEQUENCE [LARGE SCALE GENOMIC DNA]</scope>
    <source>
        <strain evidence="6">EC2010</strain>
        <tissue evidence="6">Whole organism of an adult</tissue>
    </source>
</reference>
<dbReference type="InterPro" id="IPR017853">
    <property type="entry name" value="GH"/>
</dbReference>
<dbReference type="Pfam" id="PF00728">
    <property type="entry name" value="Glyco_hydro_20"/>
    <property type="match status" value="1"/>
</dbReference>
<dbReference type="CDD" id="cd06565">
    <property type="entry name" value="GH20_GcnA-like"/>
    <property type="match status" value="1"/>
</dbReference>
<comment type="similarity">
    <text evidence="2">Belongs to the glycosyl hydrolase 20 family.</text>
</comment>
<evidence type="ECO:0000313" key="7">
    <source>
        <dbReference type="Proteomes" id="UP000271974"/>
    </source>
</evidence>